<evidence type="ECO:0000259" key="3">
    <source>
        <dbReference type="PROSITE" id="PS51898"/>
    </source>
</evidence>
<dbReference type="RefSeq" id="WP_368803473.1">
    <property type="nucleotide sequence ID" value="NZ_JAZHFV010000004.1"/>
</dbReference>
<dbReference type="InterPro" id="IPR011010">
    <property type="entry name" value="DNA_brk_join_enz"/>
</dbReference>
<sequence length="363" mass="39786">MVDSKRAEAEIAALGEIPTIRSVVETYIAARDARHAAQGGRGKSDAHRRLARHVLSDSALSATQFHTLTSERLKKWISGLPANLKGSTIRRLCNDMKAALNGGVEAHRAQMPADLAARIKAGLTAGEDSQPVARDKQALPDADIRRIIEAALAVDARDAWDGDLYRMVLVMSATGARFSQLMRLTVSDVQAAHGRLMVPSSRKGRGKKKTTHIPVRVGSDVIEALRPALHDRRPDEPLLLRWRHRQEKDPSNKGRPKWVRENRGPWTNAAELTRPWLEILAEAGLPQSVVPYALRHSSIVRQLRKALPVQLVAKAHDTSAAIIERHYAAAIVDALDDLSAAAVIPLVPERTDNVLPMRALDAG</sequence>
<organism evidence="4 5">
    <name type="scientific">Neoaquamicrobium sediminum</name>
    <dbReference type="NCBI Taxonomy" id="1849104"/>
    <lineage>
        <taxon>Bacteria</taxon>
        <taxon>Pseudomonadati</taxon>
        <taxon>Pseudomonadota</taxon>
        <taxon>Alphaproteobacteria</taxon>
        <taxon>Hyphomicrobiales</taxon>
        <taxon>Phyllobacteriaceae</taxon>
        <taxon>Neoaquamicrobium</taxon>
    </lineage>
</organism>
<evidence type="ECO:0000313" key="5">
    <source>
        <dbReference type="Proteomes" id="UP001559025"/>
    </source>
</evidence>
<dbReference type="Gene3D" id="1.10.443.10">
    <property type="entry name" value="Intergrase catalytic core"/>
    <property type="match status" value="1"/>
</dbReference>
<gene>
    <name evidence="4" type="ORF">V1479_14255</name>
</gene>
<keyword evidence="1" id="KW-0238">DNA-binding</keyword>
<dbReference type="Proteomes" id="UP001559025">
    <property type="component" value="Unassembled WGS sequence"/>
</dbReference>
<dbReference type="InterPro" id="IPR010998">
    <property type="entry name" value="Integrase_recombinase_N"/>
</dbReference>
<protein>
    <submittedName>
        <fullName evidence="4">Site-specific integrase</fullName>
    </submittedName>
</protein>
<comment type="caution">
    <text evidence="4">The sequence shown here is derived from an EMBL/GenBank/DDBJ whole genome shotgun (WGS) entry which is preliminary data.</text>
</comment>
<evidence type="ECO:0000256" key="1">
    <source>
        <dbReference type="ARBA" id="ARBA00023125"/>
    </source>
</evidence>
<accession>A0ABV3WWA7</accession>
<keyword evidence="5" id="KW-1185">Reference proteome</keyword>
<dbReference type="SUPFAM" id="SSF56349">
    <property type="entry name" value="DNA breaking-rejoining enzymes"/>
    <property type="match status" value="1"/>
</dbReference>
<dbReference type="PROSITE" id="PS51898">
    <property type="entry name" value="TYR_RECOMBINASE"/>
    <property type="match status" value="1"/>
</dbReference>
<dbReference type="Pfam" id="PF00589">
    <property type="entry name" value="Phage_integrase"/>
    <property type="match status" value="1"/>
</dbReference>
<reference evidence="4 5" key="1">
    <citation type="submission" date="2024-01" db="EMBL/GenBank/DDBJ databases">
        <title>New evidence supports the origin of RcGTA from prophage.</title>
        <authorList>
            <person name="Xu Y."/>
            <person name="Liu B."/>
            <person name="Chen F."/>
        </authorList>
    </citation>
    <scope>NUCLEOTIDE SEQUENCE [LARGE SCALE GENOMIC DNA]</scope>
    <source>
        <strain evidence="4 5">CBW1107-2</strain>
    </source>
</reference>
<dbReference type="InterPro" id="IPR013762">
    <property type="entry name" value="Integrase-like_cat_sf"/>
</dbReference>
<evidence type="ECO:0000313" key="4">
    <source>
        <dbReference type="EMBL" id="MEX4008473.1"/>
    </source>
</evidence>
<name>A0ABV3WWA7_9HYPH</name>
<proteinExistence type="predicted"/>
<dbReference type="EMBL" id="JAZHFV010000004">
    <property type="protein sequence ID" value="MEX4008473.1"/>
    <property type="molecule type" value="Genomic_DNA"/>
</dbReference>
<dbReference type="Gene3D" id="1.10.150.130">
    <property type="match status" value="1"/>
</dbReference>
<dbReference type="CDD" id="cd00397">
    <property type="entry name" value="DNA_BRE_C"/>
    <property type="match status" value="1"/>
</dbReference>
<evidence type="ECO:0000256" key="2">
    <source>
        <dbReference type="ARBA" id="ARBA00023172"/>
    </source>
</evidence>
<keyword evidence="2" id="KW-0233">DNA recombination</keyword>
<feature type="domain" description="Tyr recombinase" evidence="3">
    <location>
        <begin position="134"/>
        <end position="342"/>
    </location>
</feature>
<dbReference type="InterPro" id="IPR002104">
    <property type="entry name" value="Integrase_catalytic"/>
</dbReference>